<feature type="transmembrane region" description="Helical" evidence="4">
    <location>
        <begin position="64"/>
        <end position="86"/>
    </location>
</feature>
<dbReference type="GO" id="GO:0016020">
    <property type="term" value="C:membrane"/>
    <property type="evidence" value="ECO:0007669"/>
    <property type="project" value="InterPro"/>
</dbReference>
<sequence length="163" mass="17560">MENLDLRNSTTHDIKIIGTLFSIEAASVAVLYKGPTILSSAVWPPSPQHFPSLQYPLGTSELNWGIGGLFTSFPISSVLSLVHSSVHVRGGLHLKCPLYISIIRPLSIAIAAAVGVIFPGDALHLGRYVIVSLIGSKITGEYLWRYSIPATNGSSHPLRLPSY</sequence>
<dbReference type="EMBL" id="JXTB01000642">
    <property type="protein sequence ID" value="PON34813.1"/>
    <property type="molecule type" value="Genomic_DNA"/>
</dbReference>
<keyword evidence="2 4" id="KW-1133">Transmembrane helix</keyword>
<gene>
    <name evidence="5" type="ORF">PanWU01x14_341600</name>
</gene>
<protein>
    <submittedName>
        <fullName evidence="5">WAT1-related protein</fullName>
    </submittedName>
</protein>
<evidence type="ECO:0000256" key="1">
    <source>
        <dbReference type="ARBA" id="ARBA00022692"/>
    </source>
</evidence>
<proteinExistence type="predicted"/>
<name>A0A2P5AE41_PARAD</name>
<dbReference type="PANTHER" id="PTHR31218">
    <property type="entry name" value="WAT1-RELATED PROTEIN"/>
    <property type="match status" value="1"/>
</dbReference>
<evidence type="ECO:0000256" key="3">
    <source>
        <dbReference type="ARBA" id="ARBA00023136"/>
    </source>
</evidence>
<keyword evidence="3 4" id="KW-0472">Membrane</keyword>
<evidence type="ECO:0000256" key="2">
    <source>
        <dbReference type="ARBA" id="ARBA00022989"/>
    </source>
</evidence>
<dbReference type="Proteomes" id="UP000237105">
    <property type="component" value="Unassembled WGS sequence"/>
</dbReference>
<dbReference type="AlphaFoldDB" id="A0A2P5AE41"/>
<evidence type="ECO:0000313" key="6">
    <source>
        <dbReference type="Proteomes" id="UP000237105"/>
    </source>
</evidence>
<dbReference type="InterPro" id="IPR030184">
    <property type="entry name" value="WAT1-related"/>
</dbReference>
<accession>A0A2P5AE41</accession>
<evidence type="ECO:0000313" key="5">
    <source>
        <dbReference type="EMBL" id="PON34813.1"/>
    </source>
</evidence>
<dbReference type="OrthoDB" id="1727045at2759"/>
<keyword evidence="1 4" id="KW-0812">Transmembrane</keyword>
<organism evidence="5 6">
    <name type="scientific">Parasponia andersonii</name>
    <name type="common">Sponia andersonii</name>
    <dbReference type="NCBI Taxonomy" id="3476"/>
    <lineage>
        <taxon>Eukaryota</taxon>
        <taxon>Viridiplantae</taxon>
        <taxon>Streptophyta</taxon>
        <taxon>Embryophyta</taxon>
        <taxon>Tracheophyta</taxon>
        <taxon>Spermatophyta</taxon>
        <taxon>Magnoliopsida</taxon>
        <taxon>eudicotyledons</taxon>
        <taxon>Gunneridae</taxon>
        <taxon>Pentapetalae</taxon>
        <taxon>rosids</taxon>
        <taxon>fabids</taxon>
        <taxon>Rosales</taxon>
        <taxon>Cannabaceae</taxon>
        <taxon>Parasponia</taxon>
    </lineage>
</organism>
<reference evidence="6" key="1">
    <citation type="submission" date="2016-06" db="EMBL/GenBank/DDBJ databases">
        <title>Parallel loss of symbiosis genes in relatives of nitrogen-fixing non-legume Parasponia.</title>
        <authorList>
            <person name="Van Velzen R."/>
            <person name="Holmer R."/>
            <person name="Bu F."/>
            <person name="Rutten L."/>
            <person name="Van Zeijl A."/>
            <person name="Liu W."/>
            <person name="Santuari L."/>
            <person name="Cao Q."/>
            <person name="Sharma T."/>
            <person name="Shen D."/>
            <person name="Roswanjaya Y."/>
            <person name="Wardhani T."/>
            <person name="Kalhor M.S."/>
            <person name="Jansen J."/>
            <person name="Van den Hoogen J."/>
            <person name="Gungor B."/>
            <person name="Hartog M."/>
            <person name="Hontelez J."/>
            <person name="Verver J."/>
            <person name="Yang W.-C."/>
            <person name="Schijlen E."/>
            <person name="Repin R."/>
            <person name="Schilthuizen M."/>
            <person name="Schranz E."/>
            <person name="Heidstra R."/>
            <person name="Miyata K."/>
            <person name="Fedorova E."/>
            <person name="Kohlen W."/>
            <person name="Bisseling T."/>
            <person name="Smit S."/>
            <person name="Geurts R."/>
        </authorList>
    </citation>
    <scope>NUCLEOTIDE SEQUENCE [LARGE SCALE GENOMIC DNA]</scope>
    <source>
        <strain evidence="6">cv. WU1-14</strain>
    </source>
</reference>
<keyword evidence="6" id="KW-1185">Reference proteome</keyword>
<comment type="caution">
    <text evidence="5">The sequence shown here is derived from an EMBL/GenBank/DDBJ whole genome shotgun (WGS) entry which is preliminary data.</text>
</comment>
<dbReference type="GO" id="GO:0022857">
    <property type="term" value="F:transmembrane transporter activity"/>
    <property type="evidence" value="ECO:0007669"/>
    <property type="project" value="InterPro"/>
</dbReference>
<evidence type="ECO:0000256" key="4">
    <source>
        <dbReference type="SAM" id="Phobius"/>
    </source>
</evidence>
<feature type="transmembrane region" description="Helical" evidence="4">
    <location>
        <begin position="98"/>
        <end position="119"/>
    </location>
</feature>